<proteinExistence type="predicted"/>
<dbReference type="GO" id="GO:0045254">
    <property type="term" value="C:pyruvate dehydrogenase complex"/>
    <property type="evidence" value="ECO:0007669"/>
    <property type="project" value="InterPro"/>
</dbReference>
<dbReference type="STRING" id="74557.A0A1V9Z715"/>
<dbReference type="InterPro" id="IPR011053">
    <property type="entry name" value="Single_hybrid_motif"/>
</dbReference>
<reference evidence="2 3" key="1">
    <citation type="journal article" date="2014" name="Genome Biol. Evol.">
        <title>The secreted proteins of Achlya hypogyna and Thraustotheca clavata identify the ancestral oomycete secretome and reveal gene acquisitions by horizontal gene transfer.</title>
        <authorList>
            <person name="Misner I."/>
            <person name="Blouin N."/>
            <person name="Leonard G."/>
            <person name="Richards T.A."/>
            <person name="Lane C.E."/>
        </authorList>
    </citation>
    <scope>NUCLEOTIDE SEQUENCE [LARGE SCALE GENOMIC DNA]</scope>
    <source>
        <strain evidence="2 3">ATCC 34112</strain>
    </source>
</reference>
<dbReference type="SUPFAM" id="SSF51230">
    <property type="entry name" value="Single hybrid motif"/>
    <property type="match status" value="1"/>
</dbReference>
<dbReference type="Pfam" id="PF00364">
    <property type="entry name" value="Biotin_lipoyl"/>
    <property type="match status" value="1"/>
</dbReference>
<evidence type="ECO:0000313" key="2">
    <source>
        <dbReference type="EMBL" id="OQR93795.1"/>
    </source>
</evidence>
<dbReference type="InterPro" id="IPR000089">
    <property type="entry name" value="Biotin_lipoyl"/>
</dbReference>
<name>A0A1V9Z715_9STRA</name>
<keyword evidence="3" id="KW-1185">Reference proteome</keyword>
<dbReference type="OrthoDB" id="537444at2759"/>
<dbReference type="GO" id="GO:0006086">
    <property type="term" value="P:pyruvate decarboxylation to acetyl-CoA"/>
    <property type="evidence" value="ECO:0007669"/>
    <property type="project" value="InterPro"/>
</dbReference>
<dbReference type="CDD" id="cd06849">
    <property type="entry name" value="lipoyl_domain"/>
    <property type="match status" value="1"/>
</dbReference>
<accession>A0A1V9Z715</accession>
<protein>
    <recommendedName>
        <fullName evidence="1">Lipoyl-binding domain-containing protein</fullName>
    </recommendedName>
</protein>
<dbReference type="PANTHER" id="PTHR23151:SF90">
    <property type="entry name" value="DIHYDROLIPOYLLYSINE-RESIDUE ACETYLTRANSFERASE COMPONENT OF PYRUVATE DEHYDROGENASE COMPLEX, MITOCHONDRIAL-RELATED"/>
    <property type="match status" value="1"/>
</dbReference>
<evidence type="ECO:0000313" key="3">
    <source>
        <dbReference type="Proteomes" id="UP000243217"/>
    </source>
</evidence>
<organism evidence="2 3">
    <name type="scientific">Thraustotheca clavata</name>
    <dbReference type="NCBI Taxonomy" id="74557"/>
    <lineage>
        <taxon>Eukaryota</taxon>
        <taxon>Sar</taxon>
        <taxon>Stramenopiles</taxon>
        <taxon>Oomycota</taxon>
        <taxon>Saprolegniomycetes</taxon>
        <taxon>Saprolegniales</taxon>
        <taxon>Achlyaceae</taxon>
        <taxon>Thraustotheca</taxon>
    </lineage>
</organism>
<dbReference type="Gene3D" id="2.40.50.100">
    <property type="match status" value="1"/>
</dbReference>
<sequence>MFLRRGSKPLSSLLGRRWCHASKLPQHIKFRLMDIEFTQVMEGSKLVKWYKKEGDKVGPGGPLCDIETPELIFGMESDDVGYLAKIFVPEGAENVRPNQVLGVIVPKETDIPPFLQALAENPTEIEEYKTPTSSTQSTPVDPATVTDGSDLLRVLSHLNKEGAFSNESDYKVLKSLARKNDAELLRVYSGSFLAEGGAAFDKDFFVENCLDLVEEHANDQQ</sequence>
<dbReference type="AlphaFoldDB" id="A0A1V9Z715"/>
<dbReference type="PANTHER" id="PTHR23151">
    <property type="entry name" value="DIHYDROLIPOAMIDE ACETYL/SUCCINYL-TRANSFERASE-RELATED"/>
    <property type="match status" value="1"/>
</dbReference>
<dbReference type="Proteomes" id="UP000243217">
    <property type="component" value="Unassembled WGS sequence"/>
</dbReference>
<comment type="caution">
    <text evidence="2">The sequence shown here is derived from an EMBL/GenBank/DDBJ whole genome shotgun (WGS) entry which is preliminary data.</text>
</comment>
<dbReference type="InterPro" id="IPR045257">
    <property type="entry name" value="E2/Pdx1"/>
</dbReference>
<evidence type="ECO:0000259" key="1">
    <source>
        <dbReference type="Pfam" id="PF00364"/>
    </source>
</evidence>
<dbReference type="GO" id="GO:0005739">
    <property type="term" value="C:mitochondrion"/>
    <property type="evidence" value="ECO:0007669"/>
    <property type="project" value="TreeGrafter"/>
</dbReference>
<feature type="domain" description="Lipoyl-binding" evidence="1">
    <location>
        <begin position="41"/>
        <end position="104"/>
    </location>
</feature>
<dbReference type="EMBL" id="JNBS01002232">
    <property type="protein sequence ID" value="OQR93795.1"/>
    <property type="molecule type" value="Genomic_DNA"/>
</dbReference>
<gene>
    <name evidence="2" type="ORF">THRCLA_08344</name>
</gene>